<dbReference type="EMBL" id="GGEC01072801">
    <property type="protein sequence ID" value="MBX53285.1"/>
    <property type="molecule type" value="Transcribed_RNA"/>
</dbReference>
<proteinExistence type="predicted"/>
<dbReference type="AlphaFoldDB" id="A0A2P2PEY3"/>
<sequence>MSRYIWHPFCDFAATDSPM</sequence>
<accession>A0A2P2PEY3</accession>
<evidence type="ECO:0000313" key="1">
    <source>
        <dbReference type="EMBL" id="MBX53285.1"/>
    </source>
</evidence>
<name>A0A2P2PEY3_RHIMU</name>
<organism evidence="1">
    <name type="scientific">Rhizophora mucronata</name>
    <name type="common">Asiatic mangrove</name>
    <dbReference type="NCBI Taxonomy" id="61149"/>
    <lineage>
        <taxon>Eukaryota</taxon>
        <taxon>Viridiplantae</taxon>
        <taxon>Streptophyta</taxon>
        <taxon>Embryophyta</taxon>
        <taxon>Tracheophyta</taxon>
        <taxon>Spermatophyta</taxon>
        <taxon>Magnoliopsida</taxon>
        <taxon>eudicotyledons</taxon>
        <taxon>Gunneridae</taxon>
        <taxon>Pentapetalae</taxon>
        <taxon>rosids</taxon>
        <taxon>fabids</taxon>
        <taxon>Malpighiales</taxon>
        <taxon>Rhizophoraceae</taxon>
        <taxon>Rhizophora</taxon>
    </lineage>
</organism>
<reference evidence="1" key="1">
    <citation type="submission" date="2018-02" db="EMBL/GenBank/DDBJ databases">
        <title>Rhizophora mucronata_Transcriptome.</title>
        <authorList>
            <person name="Meera S.P."/>
            <person name="Sreeshan A."/>
            <person name="Augustine A."/>
        </authorList>
    </citation>
    <scope>NUCLEOTIDE SEQUENCE</scope>
    <source>
        <tissue evidence="1">Leaf</tissue>
    </source>
</reference>
<protein>
    <submittedName>
        <fullName evidence="1">Uncharacterized protein</fullName>
    </submittedName>
</protein>